<evidence type="ECO:0000313" key="4">
    <source>
        <dbReference type="Proteomes" id="UP001431784"/>
    </source>
</evidence>
<reference evidence="3" key="1">
    <citation type="submission" date="2023-02" db="EMBL/GenBank/DDBJ databases">
        <title>Description of Roseinatronobacter alkalisoli sp. nov., an alkaliphilic bacerium isolated from soda soil.</title>
        <authorList>
            <person name="Wei W."/>
        </authorList>
    </citation>
    <scope>NUCLEOTIDE SEQUENCE</scope>
    <source>
        <strain evidence="3">HJB301</strain>
    </source>
</reference>
<proteinExistence type="inferred from homology"/>
<accession>A0ABT5T775</accession>
<organism evidence="3 4">
    <name type="scientific">Roseinatronobacter alkalisoli</name>
    <dbReference type="NCBI Taxonomy" id="3028235"/>
    <lineage>
        <taxon>Bacteria</taxon>
        <taxon>Pseudomonadati</taxon>
        <taxon>Pseudomonadota</taxon>
        <taxon>Alphaproteobacteria</taxon>
        <taxon>Rhodobacterales</taxon>
        <taxon>Paracoccaceae</taxon>
        <taxon>Roseinatronobacter</taxon>
    </lineage>
</organism>
<dbReference type="RefSeq" id="WP_274351590.1">
    <property type="nucleotide sequence ID" value="NZ_JAQZSM010000005.1"/>
</dbReference>
<keyword evidence="4" id="KW-1185">Reference proteome</keyword>
<dbReference type="InterPro" id="IPR052350">
    <property type="entry name" value="Metallo-dep_Lactonases"/>
</dbReference>
<comment type="similarity">
    <text evidence="1">Belongs to the metallo-dependent hydrolases superfamily.</text>
</comment>
<evidence type="ECO:0000256" key="1">
    <source>
        <dbReference type="ARBA" id="ARBA00038310"/>
    </source>
</evidence>
<dbReference type="Gene3D" id="3.20.20.140">
    <property type="entry name" value="Metal-dependent hydrolases"/>
    <property type="match status" value="1"/>
</dbReference>
<gene>
    <name evidence="3" type="ORF">PUT78_07295</name>
</gene>
<dbReference type="SUPFAM" id="SSF51556">
    <property type="entry name" value="Metallo-dependent hydrolases"/>
    <property type="match status" value="1"/>
</dbReference>
<feature type="domain" description="Amidohydrolase-related" evidence="2">
    <location>
        <begin position="5"/>
        <end position="280"/>
    </location>
</feature>
<dbReference type="PANTHER" id="PTHR43569:SF2">
    <property type="entry name" value="AMIDOHYDROLASE-RELATED DOMAIN-CONTAINING PROTEIN"/>
    <property type="match status" value="1"/>
</dbReference>
<evidence type="ECO:0000313" key="3">
    <source>
        <dbReference type="EMBL" id="MDD7970899.1"/>
    </source>
</evidence>
<comment type="caution">
    <text evidence="3">The sequence shown here is derived from an EMBL/GenBank/DDBJ whole genome shotgun (WGS) entry which is preliminary data.</text>
</comment>
<dbReference type="Pfam" id="PF04909">
    <property type="entry name" value="Amidohydro_2"/>
    <property type="match status" value="1"/>
</dbReference>
<name>A0ABT5T775_9RHOB</name>
<dbReference type="Proteomes" id="UP001431784">
    <property type="component" value="Unassembled WGS sequence"/>
</dbReference>
<protein>
    <submittedName>
        <fullName evidence="3">Amidohydrolase family protein</fullName>
    </submittedName>
</protein>
<dbReference type="PANTHER" id="PTHR43569">
    <property type="entry name" value="AMIDOHYDROLASE"/>
    <property type="match status" value="1"/>
</dbReference>
<dbReference type="InterPro" id="IPR032466">
    <property type="entry name" value="Metal_Hydrolase"/>
</dbReference>
<dbReference type="EMBL" id="JAQZSM010000005">
    <property type="protein sequence ID" value="MDD7970899.1"/>
    <property type="molecule type" value="Genomic_DNA"/>
</dbReference>
<sequence>MPALIDTHLHLIYRKSLGYGWTSEIPALATGDFTLDDARALMGDRVAGAVFMEAAVDDAGYKDEARLIGGLIGQSGGVLLGQIASCRPEEPAGLDDWIDEGQGLGVVGYRRVLHVVPDALSQSDIFRRNISMIGARGLTFDMCFTARQLGLAQALAQACPDTKLVLDHCGVPDIAGGGFDAWRAGIDAIAKLPHVTCKLSGLMAYCAPGTAGFATIRPYVDHVFTRFGPDRVVWGSDWPVVNLGGGLVDWLDVTAQILDMLSAEERIAVAHGNARQVYGLPAAP</sequence>
<dbReference type="InterPro" id="IPR006680">
    <property type="entry name" value="Amidohydro-rel"/>
</dbReference>
<evidence type="ECO:0000259" key="2">
    <source>
        <dbReference type="Pfam" id="PF04909"/>
    </source>
</evidence>